<dbReference type="GO" id="GO:0003677">
    <property type="term" value="F:DNA binding"/>
    <property type="evidence" value="ECO:0007669"/>
    <property type="project" value="UniProtKB-UniRule"/>
</dbReference>
<feature type="domain" description="HTH tetR-type" evidence="3">
    <location>
        <begin position="1"/>
        <end position="61"/>
    </location>
</feature>
<dbReference type="RefSeq" id="WP_126611304.1">
    <property type="nucleotide sequence ID" value="NZ_CP034562.1"/>
</dbReference>
<reference evidence="4 5" key="1">
    <citation type="submission" date="2018-12" db="EMBL/GenBank/DDBJ databases">
        <title>Flammeovirga pectinis sp. nov., isolated from the gut of the Korean scallop, Patinopecten yessoensis.</title>
        <authorList>
            <person name="Bae J.-W."/>
            <person name="Jeong Y.-S."/>
            <person name="Kang W."/>
        </authorList>
    </citation>
    <scope>NUCLEOTIDE SEQUENCE [LARGE SCALE GENOMIC DNA]</scope>
    <source>
        <strain evidence="4 5">L12M1</strain>
    </source>
</reference>
<dbReference type="InterPro" id="IPR009057">
    <property type="entry name" value="Homeodomain-like_sf"/>
</dbReference>
<proteinExistence type="predicted"/>
<name>A0A3Q9FNN5_9BACT</name>
<organism evidence="4 5">
    <name type="scientific">Flammeovirga pectinis</name>
    <dbReference type="NCBI Taxonomy" id="2494373"/>
    <lineage>
        <taxon>Bacteria</taxon>
        <taxon>Pseudomonadati</taxon>
        <taxon>Bacteroidota</taxon>
        <taxon>Cytophagia</taxon>
        <taxon>Cytophagales</taxon>
        <taxon>Flammeovirgaceae</taxon>
        <taxon>Flammeovirga</taxon>
    </lineage>
</organism>
<dbReference type="InterPro" id="IPR001647">
    <property type="entry name" value="HTH_TetR"/>
</dbReference>
<dbReference type="InterPro" id="IPR050624">
    <property type="entry name" value="HTH-type_Tx_Regulator"/>
</dbReference>
<dbReference type="PANTHER" id="PTHR43479">
    <property type="entry name" value="ACREF/ENVCD OPERON REPRESSOR-RELATED"/>
    <property type="match status" value="1"/>
</dbReference>
<dbReference type="Proteomes" id="UP000267268">
    <property type="component" value="Chromosome 1"/>
</dbReference>
<gene>
    <name evidence="4" type="ORF">EI427_02610</name>
</gene>
<evidence type="ECO:0000313" key="5">
    <source>
        <dbReference type="Proteomes" id="UP000267268"/>
    </source>
</evidence>
<sequence length="179" mass="20643">MDKKEQIIEVATALFAEKGFENTSISEVCETAKVSKGLIFHHFKSKNGLLREIFSRTTDMIKKNNLNHNDGNAYDTISLLLNSFFDQLKRDKTFLQLNVSVISQPTTREIIKDLVKERADLIFRSTKKLFDEIDPINATAKSYMFISELDGIALNYLSIFNDYPLEEIKSLLIKKYLHQ</sequence>
<evidence type="ECO:0000259" key="3">
    <source>
        <dbReference type="PROSITE" id="PS50977"/>
    </source>
</evidence>
<dbReference type="EMBL" id="CP034562">
    <property type="protein sequence ID" value="AZQ61148.1"/>
    <property type="molecule type" value="Genomic_DNA"/>
</dbReference>
<dbReference type="InterPro" id="IPR023772">
    <property type="entry name" value="DNA-bd_HTH_TetR-type_CS"/>
</dbReference>
<keyword evidence="5" id="KW-1185">Reference proteome</keyword>
<dbReference type="OrthoDB" id="594604at2"/>
<dbReference type="PROSITE" id="PS01081">
    <property type="entry name" value="HTH_TETR_1"/>
    <property type="match status" value="1"/>
</dbReference>
<dbReference type="Pfam" id="PF00440">
    <property type="entry name" value="TetR_N"/>
    <property type="match status" value="1"/>
</dbReference>
<keyword evidence="1 2" id="KW-0238">DNA-binding</keyword>
<dbReference type="PANTHER" id="PTHR43479:SF11">
    <property type="entry name" value="ACREF_ENVCD OPERON REPRESSOR-RELATED"/>
    <property type="match status" value="1"/>
</dbReference>
<accession>A0A3Q9FNN5</accession>
<dbReference type="AlphaFoldDB" id="A0A3Q9FNN5"/>
<evidence type="ECO:0000313" key="4">
    <source>
        <dbReference type="EMBL" id="AZQ61148.1"/>
    </source>
</evidence>
<dbReference type="KEGG" id="fll:EI427_02610"/>
<evidence type="ECO:0000256" key="2">
    <source>
        <dbReference type="PROSITE-ProRule" id="PRU00335"/>
    </source>
</evidence>
<dbReference type="Gene3D" id="1.10.357.10">
    <property type="entry name" value="Tetracycline Repressor, domain 2"/>
    <property type="match status" value="1"/>
</dbReference>
<dbReference type="SUPFAM" id="SSF46689">
    <property type="entry name" value="Homeodomain-like"/>
    <property type="match status" value="1"/>
</dbReference>
<feature type="DNA-binding region" description="H-T-H motif" evidence="2">
    <location>
        <begin position="24"/>
        <end position="43"/>
    </location>
</feature>
<protein>
    <submittedName>
        <fullName evidence="4">TetR/AcrR family transcriptional regulator</fullName>
    </submittedName>
</protein>
<evidence type="ECO:0000256" key="1">
    <source>
        <dbReference type="ARBA" id="ARBA00023125"/>
    </source>
</evidence>
<dbReference type="PROSITE" id="PS50977">
    <property type="entry name" value="HTH_TETR_2"/>
    <property type="match status" value="1"/>
</dbReference>
<dbReference type="PRINTS" id="PR00455">
    <property type="entry name" value="HTHTETR"/>
</dbReference>